<dbReference type="EC" id="5.6.2.4" evidence="7"/>
<dbReference type="InterPro" id="IPR027417">
    <property type="entry name" value="P-loop_NTPase"/>
</dbReference>
<dbReference type="Gene3D" id="3.40.960.10">
    <property type="entry name" value="VSR Endonuclease"/>
    <property type="match status" value="1"/>
</dbReference>
<dbReference type="InterPro" id="IPR014001">
    <property type="entry name" value="Helicase_ATP-bd"/>
</dbReference>
<evidence type="ECO:0000256" key="6">
    <source>
        <dbReference type="ARBA" id="ARBA00034617"/>
    </source>
</evidence>
<keyword evidence="3" id="KW-0067">ATP-binding</keyword>
<keyword evidence="4" id="KW-0238">DNA-binding</keyword>
<protein>
    <recommendedName>
        <fullName evidence="7">DNA 3'-5' helicase</fullName>
        <ecNumber evidence="7">5.6.2.4</ecNumber>
    </recommendedName>
</protein>
<reference evidence="10 11" key="1">
    <citation type="submission" date="2013-02" db="EMBL/GenBank/DDBJ databases">
        <title>A novel strain isolated from Lonar lake, Maharashtra, India.</title>
        <authorList>
            <person name="Singh A."/>
        </authorList>
    </citation>
    <scope>NUCLEOTIDE SEQUENCE [LARGE SCALE GENOMIC DNA]</scope>
    <source>
        <strain evidence="10 11">AK24</strain>
    </source>
</reference>
<dbReference type="GO" id="GO:0006281">
    <property type="term" value="P:DNA repair"/>
    <property type="evidence" value="ECO:0007669"/>
    <property type="project" value="TreeGrafter"/>
</dbReference>
<dbReference type="PANTHER" id="PTHR13710:SF105">
    <property type="entry name" value="ATP-DEPENDENT DNA HELICASE Q1"/>
    <property type="match status" value="1"/>
</dbReference>
<dbReference type="Pfam" id="PF00270">
    <property type="entry name" value="DEAD"/>
    <property type="match status" value="1"/>
</dbReference>
<comment type="catalytic activity">
    <reaction evidence="6">
        <text>Couples ATP hydrolysis with the unwinding of duplex DNA by translocating in the 3'-5' direction.</text>
        <dbReference type="EC" id="5.6.2.4"/>
    </reaction>
</comment>
<dbReference type="CDD" id="cd17920">
    <property type="entry name" value="DEXHc_RecQ"/>
    <property type="match status" value="1"/>
</dbReference>
<dbReference type="InterPro" id="IPR001650">
    <property type="entry name" value="Helicase_C-like"/>
</dbReference>
<evidence type="ECO:0000259" key="8">
    <source>
        <dbReference type="PROSITE" id="PS51192"/>
    </source>
</evidence>
<evidence type="ECO:0000256" key="1">
    <source>
        <dbReference type="ARBA" id="ARBA00005446"/>
    </source>
</evidence>
<keyword evidence="10" id="KW-0347">Helicase</keyword>
<evidence type="ECO:0000259" key="9">
    <source>
        <dbReference type="PROSITE" id="PS51194"/>
    </source>
</evidence>
<dbReference type="Gene3D" id="3.40.50.300">
    <property type="entry name" value="P-loop containing nucleotide triphosphate hydrolases"/>
    <property type="match status" value="2"/>
</dbReference>
<dbReference type="SMART" id="SM00490">
    <property type="entry name" value="HELICc"/>
    <property type="match status" value="1"/>
</dbReference>
<evidence type="ECO:0000256" key="5">
    <source>
        <dbReference type="ARBA" id="ARBA00023235"/>
    </source>
</evidence>
<dbReference type="PROSITE" id="PS51192">
    <property type="entry name" value="HELICASE_ATP_BIND_1"/>
    <property type="match status" value="1"/>
</dbReference>
<comment type="similarity">
    <text evidence="1">Belongs to the helicase family. RecQ subfamily.</text>
</comment>
<evidence type="ECO:0000313" key="11">
    <source>
        <dbReference type="Proteomes" id="UP000013909"/>
    </source>
</evidence>
<evidence type="ECO:0000313" key="10">
    <source>
        <dbReference type="EMBL" id="EON78633.1"/>
    </source>
</evidence>
<evidence type="ECO:0000256" key="2">
    <source>
        <dbReference type="ARBA" id="ARBA00022741"/>
    </source>
</evidence>
<dbReference type="SUPFAM" id="SSF52540">
    <property type="entry name" value="P-loop containing nucleoside triphosphate hydrolases"/>
    <property type="match status" value="1"/>
</dbReference>
<accession>R7ZXA2</accession>
<feature type="domain" description="Helicase ATP-binding" evidence="8">
    <location>
        <begin position="495"/>
        <end position="675"/>
    </location>
</feature>
<dbReference type="GO" id="GO:0005524">
    <property type="term" value="F:ATP binding"/>
    <property type="evidence" value="ECO:0007669"/>
    <property type="project" value="UniProtKB-KW"/>
</dbReference>
<dbReference type="GO" id="GO:0043138">
    <property type="term" value="F:3'-5' DNA helicase activity"/>
    <property type="evidence" value="ECO:0007669"/>
    <property type="project" value="UniProtKB-EC"/>
</dbReference>
<sequence length="1471" mass="169732">MRQFQAGYIVDGLQDVFEKKSSKQVAFKELTNWCSYFSFESRSKFENTEIEYPSRIAILINLIQRGTPTKLNKYALDFIIDRSGFLKYDTENDSSIVVQYNKLTPEAKDLIFRCLHLIEPRLDIQTQKQNYEQSRENLGSNYEENFVFEGLPNALGKNGVAFIQLLAAQRTISSIVKDIKDLEKVQTRVKNNFEQQRTDFSIQFPYTSIEGANGIVIEIDGSQHGSPEQIFLDTERDKIVAESGWHNTLRIQTSEFGSQQFINKIRNILVPAINNDYVKNCINNFKNPIWETENGKNIIQICLIPFAVARLQRAILEAIAKSILDLNNQKWSIAILERDVPCAQLAIDDLIKTTEVLSSLSEDPFILPKIELSVFSTQEFINSNYHVSSPELISEFNSTKFFDLVIDISVLERFNNSGNIASNAKEIITIRSIHYKDTKRKIATAELIKYRPFCVNHNESGVWSIEDLRIKEGLVYLLQSLFRKRSFREGQLPIMHNALQCKSVIGLLPTGGGKSLTYQLSALLQPGICLVIDPIRSLMKDQVDGLNRNLIDSCVYINSTLHGEEKRKAMRKLATGEVQFVFISPERLQMEEFRNLLGDMHDEGLYFSYCIIDEAHCVSEWGHDFRTAYLRLGENAIRYCKTKNQKHIPLFGLTATASYDVLADVQRELSGNDENRRLTEESIIRSEYSKRNELQYVIEEVTYPTGALNNIWDLKRELSGKKQARVKRLLTDLPETIYRFLSDPYYVFSETDWVLNGKGEQEAFKKMQIENYSPAEFYSNNKNAALIFCPHTKGSFGVTDKFKIDKAGMPVVREGYYDILISQPEINAGYFMGSGNDSDTIGKAIQEESFENQDKFINNELNLMVATKAFGMGIDKENIRCTIHINYPGSIESYVQEAGRAGRDRKIALSYILFNDQEVDLPTEEELVDHDLDINMYFHKNSFKGIAKELAVLDELLTEIYFPDRTFELENLINNEFDTNVKCNYWEGGINKRLYVNFNFSEPLGYLDLNTLNGFPGGSVNPMLSAQIFPLLKEYIQSLNLNEAAYLWLQRSDKQIGIEKIIESKREGDDFSITVGFYNNTKERVKTITEWLKKVVHPSFTEQIVQRMRANCTEAESFIEEVCDNYERFTHGQELDFETFCNSRDLSKGNPTGTAYKMFMALYNGYRDKLDTEKAIYRLSTLGIIDDYTVNFSSNTFTLKGSKKVAKEYRENLHRYLLKYYSEKTTKAKLRNLERIDEPTPIRKALYFLVNFVYSEIQKKRQLAIHDMKTACRIGLERGSVELKDYIDLYFNSKYARAGYSYFNEKGKEVNASLPDLTDNGKNEDLKWVWLFIEIVEEDPKAGQIDNIKHLRGACTRMLNNQPDSYTLLLLNAFTLYMLEYKNPRYLQEAENLLLNAFSSIQEKESNWSDKKLESVYNEFTAKLIDKNGELEHFMELNGFNFDFDSIMIKRLLNPLQKANTTLRNLNKILN</sequence>
<keyword evidence="11" id="KW-1185">Reference proteome</keyword>
<comment type="caution">
    <text evidence="10">The sequence shown here is derived from an EMBL/GenBank/DDBJ whole genome shotgun (WGS) entry which is preliminary data.</text>
</comment>
<dbReference type="SMART" id="SM00487">
    <property type="entry name" value="DEXDc"/>
    <property type="match status" value="1"/>
</dbReference>
<dbReference type="InterPro" id="IPR011545">
    <property type="entry name" value="DEAD/DEAH_box_helicase_dom"/>
</dbReference>
<dbReference type="EMBL" id="AQHR01000028">
    <property type="protein sequence ID" value="EON78633.1"/>
    <property type="molecule type" value="Genomic_DNA"/>
</dbReference>
<dbReference type="GO" id="GO:0005737">
    <property type="term" value="C:cytoplasm"/>
    <property type="evidence" value="ECO:0007669"/>
    <property type="project" value="TreeGrafter"/>
</dbReference>
<dbReference type="GO" id="GO:0006310">
    <property type="term" value="P:DNA recombination"/>
    <property type="evidence" value="ECO:0007669"/>
    <property type="project" value="TreeGrafter"/>
</dbReference>
<dbReference type="GO" id="GO:0009378">
    <property type="term" value="F:four-way junction helicase activity"/>
    <property type="evidence" value="ECO:0007669"/>
    <property type="project" value="TreeGrafter"/>
</dbReference>
<dbReference type="PANTHER" id="PTHR13710">
    <property type="entry name" value="DNA HELICASE RECQ FAMILY MEMBER"/>
    <property type="match status" value="1"/>
</dbReference>
<evidence type="ECO:0000256" key="7">
    <source>
        <dbReference type="ARBA" id="ARBA00034808"/>
    </source>
</evidence>
<name>R7ZXA2_9BACT</name>
<dbReference type="PROSITE" id="PS51194">
    <property type="entry name" value="HELICASE_CTER"/>
    <property type="match status" value="1"/>
</dbReference>
<evidence type="ECO:0000256" key="4">
    <source>
        <dbReference type="ARBA" id="ARBA00023125"/>
    </source>
</evidence>
<dbReference type="GO" id="GO:0003677">
    <property type="term" value="F:DNA binding"/>
    <property type="evidence" value="ECO:0007669"/>
    <property type="project" value="UniProtKB-KW"/>
</dbReference>
<feature type="domain" description="Helicase C-terminal" evidence="9">
    <location>
        <begin position="773"/>
        <end position="951"/>
    </location>
</feature>
<dbReference type="STRING" id="1232681.ADIS_0878"/>
<dbReference type="Pfam" id="PF00271">
    <property type="entry name" value="Helicase_C"/>
    <property type="match status" value="1"/>
</dbReference>
<dbReference type="OrthoDB" id="9763310at2"/>
<keyword evidence="10" id="KW-0378">Hydrolase</keyword>
<keyword evidence="5" id="KW-0413">Isomerase</keyword>
<evidence type="ECO:0000256" key="3">
    <source>
        <dbReference type="ARBA" id="ARBA00022840"/>
    </source>
</evidence>
<gene>
    <name evidence="10" type="ORF">ADIS_0878</name>
</gene>
<dbReference type="GO" id="GO:0005694">
    <property type="term" value="C:chromosome"/>
    <property type="evidence" value="ECO:0007669"/>
    <property type="project" value="TreeGrafter"/>
</dbReference>
<organism evidence="10 11">
    <name type="scientific">Lunatimonas lonarensis</name>
    <dbReference type="NCBI Taxonomy" id="1232681"/>
    <lineage>
        <taxon>Bacteria</taxon>
        <taxon>Pseudomonadati</taxon>
        <taxon>Bacteroidota</taxon>
        <taxon>Cytophagia</taxon>
        <taxon>Cytophagales</taxon>
        <taxon>Cyclobacteriaceae</taxon>
    </lineage>
</organism>
<dbReference type="Proteomes" id="UP000013909">
    <property type="component" value="Unassembled WGS sequence"/>
</dbReference>
<dbReference type="RefSeq" id="WP_010853026.1">
    <property type="nucleotide sequence ID" value="NZ_AQHR01000028.1"/>
</dbReference>
<keyword evidence="2" id="KW-0547">Nucleotide-binding</keyword>
<proteinExistence type="inferred from homology"/>
<dbReference type="PATRIC" id="fig|1288963.3.peg.877"/>